<reference evidence="1 2" key="1">
    <citation type="submission" date="2024-03" db="EMBL/GenBank/DDBJ databases">
        <authorList>
            <person name="Gkanogiannis A."/>
            <person name="Becerra Lopez-Lavalle L."/>
        </authorList>
    </citation>
    <scope>NUCLEOTIDE SEQUENCE [LARGE SCALE GENOMIC DNA]</scope>
</reference>
<evidence type="ECO:0000313" key="1">
    <source>
        <dbReference type="EMBL" id="CAK9315898.1"/>
    </source>
</evidence>
<organism evidence="1 2">
    <name type="scientific">Citrullus colocynthis</name>
    <name type="common">colocynth</name>
    <dbReference type="NCBI Taxonomy" id="252529"/>
    <lineage>
        <taxon>Eukaryota</taxon>
        <taxon>Viridiplantae</taxon>
        <taxon>Streptophyta</taxon>
        <taxon>Embryophyta</taxon>
        <taxon>Tracheophyta</taxon>
        <taxon>Spermatophyta</taxon>
        <taxon>Magnoliopsida</taxon>
        <taxon>eudicotyledons</taxon>
        <taxon>Gunneridae</taxon>
        <taxon>Pentapetalae</taxon>
        <taxon>rosids</taxon>
        <taxon>fabids</taxon>
        <taxon>Cucurbitales</taxon>
        <taxon>Cucurbitaceae</taxon>
        <taxon>Benincaseae</taxon>
        <taxon>Citrullus</taxon>
    </lineage>
</organism>
<dbReference type="EMBL" id="OZ021736">
    <property type="protein sequence ID" value="CAK9315898.1"/>
    <property type="molecule type" value="Genomic_DNA"/>
</dbReference>
<proteinExistence type="predicted"/>
<gene>
    <name evidence="1" type="ORF">CITCOLO1_LOCUS7738</name>
</gene>
<protein>
    <submittedName>
        <fullName evidence="1">Uncharacterized protein</fullName>
    </submittedName>
</protein>
<accession>A0ABP0Y643</accession>
<evidence type="ECO:0000313" key="2">
    <source>
        <dbReference type="Proteomes" id="UP001642487"/>
    </source>
</evidence>
<sequence length="94" mass="11216">MVMEWAKRECFPVTENSWPKLQWPENKQVKWRVPATKSEILTRPLLTAVQVAGNWRLQMDIRRQENRSSSLSFASSRWWKLQAVDNGRWLSEDN</sequence>
<name>A0ABP0Y643_9ROSI</name>
<dbReference type="Proteomes" id="UP001642487">
    <property type="component" value="Chromosome 2"/>
</dbReference>
<keyword evidence="2" id="KW-1185">Reference proteome</keyword>